<sequence length="54" mass="5944">MATKEDDEEVLVVYDEDEVINGGERGVFTVVGKIISSKPVNKGALENAFPKYLE</sequence>
<organism evidence="1 2">
    <name type="scientific">Senna tora</name>
    <dbReference type="NCBI Taxonomy" id="362788"/>
    <lineage>
        <taxon>Eukaryota</taxon>
        <taxon>Viridiplantae</taxon>
        <taxon>Streptophyta</taxon>
        <taxon>Embryophyta</taxon>
        <taxon>Tracheophyta</taxon>
        <taxon>Spermatophyta</taxon>
        <taxon>Magnoliopsida</taxon>
        <taxon>eudicotyledons</taxon>
        <taxon>Gunneridae</taxon>
        <taxon>Pentapetalae</taxon>
        <taxon>rosids</taxon>
        <taxon>fabids</taxon>
        <taxon>Fabales</taxon>
        <taxon>Fabaceae</taxon>
        <taxon>Caesalpinioideae</taxon>
        <taxon>Cassia clade</taxon>
        <taxon>Senna</taxon>
    </lineage>
</organism>
<name>A0A835CKS2_9FABA</name>
<protein>
    <submittedName>
        <fullName evidence="1">Uncharacterized protein</fullName>
    </submittedName>
</protein>
<dbReference type="Proteomes" id="UP000634136">
    <property type="component" value="Unassembled WGS sequence"/>
</dbReference>
<comment type="caution">
    <text evidence="1">The sequence shown here is derived from an EMBL/GenBank/DDBJ whole genome shotgun (WGS) entry which is preliminary data.</text>
</comment>
<dbReference type="AlphaFoldDB" id="A0A835CKS2"/>
<evidence type="ECO:0000313" key="2">
    <source>
        <dbReference type="Proteomes" id="UP000634136"/>
    </source>
</evidence>
<proteinExistence type="predicted"/>
<evidence type="ECO:0000313" key="1">
    <source>
        <dbReference type="EMBL" id="KAF7843735.1"/>
    </source>
</evidence>
<gene>
    <name evidence="1" type="ORF">G2W53_000640</name>
</gene>
<reference evidence="1" key="1">
    <citation type="submission" date="2020-09" db="EMBL/GenBank/DDBJ databases">
        <title>Genome-Enabled Discovery of Anthraquinone Biosynthesis in Senna tora.</title>
        <authorList>
            <person name="Kang S.-H."/>
            <person name="Pandey R.P."/>
            <person name="Lee C.-M."/>
            <person name="Sim J.-S."/>
            <person name="Jeong J.-T."/>
            <person name="Choi B.-S."/>
            <person name="Jung M."/>
            <person name="Ginzburg D."/>
            <person name="Zhao K."/>
            <person name="Won S.Y."/>
            <person name="Oh T.-J."/>
            <person name="Yu Y."/>
            <person name="Kim N.-H."/>
            <person name="Lee O.R."/>
            <person name="Lee T.-H."/>
            <person name="Bashyal P."/>
            <person name="Kim T.-S."/>
            <person name="Lee W.-H."/>
            <person name="Kawkins C."/>
            <person name="Kim C.-K."/>
            <person name="Kim J.S."/>
            <person name="Ahn B.O."/>
            <person name="Rhee S.Y."/>
            <person name="Sohng J.K."/>
        </authorList>
    </citation>
    <scope>NUCLEOTIDE SEQUENCE</scope>
    <source>
        <tissue evidence="1">Leaf</tissue>
    </source>
</reference>
<accession>A0A835CKS2</accession>
<keyword evidence="2" id="KW-1185">Reference proteome</keyword>
<dbReference type="EMBL" id="JAAIUW010000001">
    <property type="protein sequence ID" value="KAF7843735.1"/>
    <property type="molecule type" value="Genomic_DNA"/>
</dbReference>